<dbReference type="PANTHER" id="PTHR13822">
    <property type="entry name" value="ATP SYNTHASE DELTA/EPSILON CHAIN"/>
    <property type="match status" value="1"/>
</dbReference>
<evidence type="ECO:0000259" key="11">
    <source>
        <dbReference type="Pfam" id="PF02823"/>
    </source>
</evidence>
<evidence type="ECO:0000256" key="3">
    <source>
        <dbReference type="ARBA" id="ARBA00022448"/>
    </source>
</evidence>
<protein>
    <recommendedName>
        <fullName evidence="8">ATP synthase epsilon chain</fullName>
    </recommendedName>
    <alternativeName>
        <fullName evidence="8">ATP synthase F1 sector epsilon subunit</fullName>
    </alternativeName>
    <alternativeName>
        <fullName evidence="8">F-ATPase epsilon subunit</fullName>
    </alternativeName>
</protein>
<accession>A0A1F5NFP1</accession>
<dbReference type="GO" id="GO:0046933">
    <property type="term" value="F:proton-transporting ATP synthase activity, rotational mechanism"/>
    <property type="evidence" value="ECO:0007669"/>
    <property type="project" value="UniProtKB-UniRule"/>
</dbReference>
<keyword evidence="6 8" id="KW-0139">CF(1)</keyword>
<evidence type="ECO:0000256" key="6">
    <source>
        <dbReference type="ARBA" id="ARBA00023196"/>
    </source>
</evidence>
<dbReference type="GO" id="GO:0005524">
    <property type="term" value="F:ATP binding"/>
    <property type="evidence" value="ECO:0007669"/>
    <property type="project" value="UniProtKB-UniRule"/>
</dbReference>
<comment type="caution">
    <text evidence="12">The sequence shown here is derived from an EMBL/GenBank/DDBJ whole genome shotgun (WGS) entry which is preliminary data.</text>
</comment>
<dbReference type="SUPFAM" id="SSF46604">
    <property type="entry name" value="Epsilon subunit of F1F0-ATP synthase C-terminal domain"/>
    <property type="match status" value="1"/>
</dbReference>
<dbReference type="AlphaFoldDB" id="A0A1F5NFP1"/>
<dbReference type="InterPro" id="IPR001469">
    <property type="entry name" value="ATP_synth_F1_dsu/esu"/>
</dbReference>
<reference evidence="12 13" key="1">
    <citation type="journal article" date="2016" name="Nat. Commun.">
        <title>Thousands of microbial genomes shed light on interconnected biogeochemical processes in an aquifer system.</title>
        <authorList>
            <person name="Anantharaman K."/>
            <person name="Brown C.T."/>
            <person name="Hug L.A."/>
            <person name="Sharon I."/>
            <person name="Castelle C.J."/>
            <person name="Probst A.J."/>
            <person name="Thomas B.C."/>
            <person name="Singh A."/>
            <person name="Wilkins M.J."/>
            <person name="Karaoz U."/>
            <person name="Brodie E.L."/>
            <person name="Williams K.H."/>
            <person name="Hubbard S.S."/>
            <person name="Banfield J.F."/>
        </authorList>
    </citation>
    <scope>NUCLEOTIDE SEQUENCE [LARGE SCALE GENOMIC DNA]</scope>
</reference>
<evidence type="ECO:0000256" key="2">
    <source>
        <dbReference type="ARBA" id="ARBA00005712"/>
    </source>
</evidence>
<dbReference type="GO" id="GO:0045259">
    <property type="term" value="C:proton-transporting ATP synthase complex"/>
    <property type="evidence" value="ECO:0007669"/>
    <property type="project" value="UniProtKB-KW"/>
</dbReference>
<evidence type="ECO:0000256" key="4">
    <source>
        <dbReference type="ARBA" id="ARBA00023065"/>
    </source>
</evidence>
<comment type="subunit">
    <text evidence="8 9">F-type ATPases have 2 components, CF(1) - the catalytic core - and CF(0) - the membrane proton channel. CF(1) has five subunits: alpha(3), beta(3), gamma(1), delta(1), epsilon(1). CF(0) has three main subunits: a, b and c.</text>
</comment>
<evidence type="ECO:0000313" key="13">
    <source>
        <dbReference type="Proteomes" id="UP000176547"/>
    </source>
</evidence>
<keyword evidence="7 8" id="KW-0066">ATP synthesis</keyword>
<dbReference type="CDD" id="cd12152">
    <property type="entry name" value="F1-ATPase_delta"/>
    <property type="match status" value="1"/>
</dbReference>
<comment type="function">
    <text evidence="8">Produces ATP from ADP in the presence of a proton gradient across the membrane.</text>
</comment>
<evidence type="ECO:0000256" key="7">
    <source>
        <dbReference type="ARBA" id="ARBA00023310"/>
    </source>
</evidence>
<dbReference type="Gene3D" id="2.60.15.10">
    <property type="entry name" value="F0F1 ATP synthase delta/epsilon subunit, N-terminal"/>
    <property type="match status" value="1"/>
</dbReference>
<comment type="similarity">
    <text evidence="2 8 9">Belongs to the ATPase epsilon chain family.</text>
</comment>
<dbReference type="InterPro" id="IPR020546">
    <property type="entry name" value="ATP_synth_F1_dsu/esu_N"/>
</dbReference>
<dbReference type="InterPro" id="IPR036771">
    <property type="entry name" value="ATPsynth_dsu/esu_N"/>
</dbReference>
<dbReference type="EMBL" id="MFEG01000007">
    <property type="protein sequence ID" value="OGE76445.1"/>
    <property type="molecule type" value="Genomic_DNA"/>
</dbReference>
<keyword evidence="4 8" id="KW-0406">Ion transport</keyword>
<comment type="subcellular location">
    <subcellularLocation>
        <location evidence="1 8">Cell membrane</location>
        <topology evidence="1 8">Peripheral membrane protein</topology>
    </subcellularLocation>
</comment>
<dbReference type="Gene3D" id="1.20.5.440">
    <property type="entry name" value="ATP synthase delta/epsilon subunit, C-terminal domain"/>
    <property type="match status" value="1"/>
</dbReference>
<dbReference type="Pfam" id="PF02823">
    <property type="entry name" value="ATP-synt_DE_N"/>
    <property type="match status" value="1"/>
</dbReference>
<keyword evidence="3 8" id="KW-0813">Transport</keyword>
<dbReference type="Proteomes" id="UP000176547">
    <property type="component" value="Unassembled WGS sequence"/>
</dbReference>
<sequence length="151" mass="16844">MTKTLKFRIATPDRVILETEVERVTCATQLGEVTILPDHIPLVANLMPGEMTIVEKAGPRYLAVTGGFLEVRPGNEVVILADAAEHVEEIDIKRAEEARERARKRMTEEVKDAESFAEAQAALERSLARLRVGKRKYRDVGRRAPGSPEKP</sequence>
<name>A0A1F5NFP1_9BACT</name>
<dbReference type="InterPro" id="IPR020547">
    <property type="entry name" value="ATP_synth_F1_esu_C"/>
</dbReference>
<dbReference type="NCBIfam" id="TIGR01216">
    <property type="entry name" value="ATP_synt_epsi"/>
    <property type="match status" value="1"/>
</dbReference>
<feature type="domain" description="ATP synthase F1 complex delta/epsilon subunit N-terminal" evidence="11">
    <location>
        <begin position="5"/>
        <end position="84"/>
    </location>
</feature>
<dbReference type="InterPro" id="IPR036794">
    <property type="entry name" value="ATP_F1_dsu/esu_C_sf"/>
</dbReference>
<keyword evidence="8" id="KW-1003">Cell membrane</keyword>
<dbReference type="PANTHER" id="PTHR13822:SF10">
    <property type="entry name" value="ATP SYNTHASE EPSILON CHAIN, CHLOROPLASTIC"/>
    <property type="match status" value="1"/>
</dbReference>
<dbReference type="GO" id="GO:0005886">
    <property type="term" value="C:plasma membrane"/>
    <property type="evidence" value="ECO:0007669"/>
    <property type="project" value="UniProtKB-SubCell"/>
</dbReference>
<keyword evidence="8" id="KW-0375">Hydrogen ion transport</keyword>
<evidence type="ECO:0000256" key="9">
    <source>
        <dbReference type="RuleBase" id="RU003656"/>
    </source>
</evidence>
<evidence type="ECO:0000259" key="10">
    <source>
        <dbReference type="Pfam" id="PF00401"/>
    </source>
</evidence>
<dbReference type="Pfam" id="PF00401">
    <property type="entry name" value="ATP-synt_DE"/>
    <property type="match status" value="1"/>
</dbReference>
<feature type="domain" description="ATP synthase epsilon subunit C-terminal" evidence="10">
    <location>
        <begin position="88"/>
        <end position="132"/>
    </location>
</feature>
<evidence type="ECO:0000256" key="1">
    <source>
        <dbReference type="ARBA" id="ARBA00004202"/>
    </source>
</evidence>
<dbReference type="HAMAP" id="MF_00530">
    <property type="entry name" value="ATP_synth_epsil_bac"/>
    <property type="match status" value="1"/>
</dbReference>
<gene>
    <name evidence="8" type="primary">atpC</name>
    <name evidence="12" type="ORF">A3K06_01465</name>
</gene>
<proteinExistence type="inferred from homology"/>
<organism evidence="12 13">
    <name type="scientific">Candidatus Doudnabacteria bacterium RIFCSPHIGHO2_01_52_17</name>
    <dbReference type="NCBI Taxonomy" id="1817820"/>
    <lineage>
        <taxon>Bacteria</taxon>
        <taxon>Candidatus Doudnaibacteriota</taxon>
    </lineage>
</organism>
<evidence type="ECO:0000313" key="12">
    <source>
        <dbReference type="EMBL" id="OGE76445.1"/>
    </source>
</evidence>
<keyword evidence="5 8" id="KW-0472">Membrane</keyword>
<dbReference type="SUPFAM" id="SSF51344">
    <property type="entry name" value="Epsilon subunit of F1F0-ATP synthase N-terminal domain"/>
    <property type="match status" value="1"/>
</dbReference>
<evidence type="ECO:0000256" key="5">
    <source>
        <dbReference type="ARBA" id="ARBA00023136"/>
    </source>
</evidence>
<evidence type="ECO:0000256" key="8">
    <source>
        <dbReference type="HAMAP-Rule" id="MF_00530"/>
    </source>
</evidence>